<organism evidence="2 3">
    <name type="scientific">Leucocoprinus birnbaumii</name>
    <dbReference type="NCBI Taxonomy" id="56174"/>
    <lineage>
        <taxon>Eukaryota</taxon>
        <taxon>Fungi</taxon>
        <taxon>Dikarya</taxon>
        <taxon>Basidiomycota</taxon>
        <taxon>Agaricomycotina</taxon>
        <taxon>Agaricomycetes</taxon>
        <taxon>Agaricomycetidae</taxon>
        <taxon>Agaricales</taxon>
        <taxon>Agaricineae</taxon>
        <taxon>Agaricaceae</taxon>
        <taxon>Leucocoprinus</taxon>
    </lineage>
</organism>
<dbReference type="SUPFAM" id="SSF48371">
    <property type="entry name" value="ARM repeat"/>
    <property type="match status" value="1"/>
</dbReference>
<evidence type="ECO:0000313" key="2">
    <source>
        <dbReference type="EMBL" id="KAJ3567736.1"/>
    </source>
</evidence>
<protein>
    <recommendedName>
        <fullName evidence="4">Telomere-associated protein Rif1 N-terminal domain-containing protein</fullName>
    </recommendedName>
</protein>
<feature type="region of interest" description="Disordered" evidence="1">
    <location>
        <begin position="1044"/>
        <end position="1173"/>
    </location>
</feature>
<gene>
    <name evidence="2" type="ORF">NP233_g6170</name>
</gene>
<reference evidence="2" key="1">
    <citation type="submission" date="2022-07" db="EMBL/GenBank/DDBJ databases">
        <title>Genome Sequence of Leucocoprinus birnbaumii.</title>
        <authorList>
            <person name="Buettner E."/>
        </authorList>
    </citation>
    <scope>NUCLEOTIDE SEQUENCE</scope>
    <source>
        <strain evidence="2">VT141</strain>
    </source>
</reference>
<feature type="compositionally biased region" description="Pro residues" evidence="1">
    <location>
        <begin position="1155"/>
        <end position="1168"/>
    </location>
</feature>
<comment type="caution">
    <text evidence="2">The sequence shown here is derived from an EMBL/GenBank/DDBJ whole genome shotgun (WGS) entry which is preliminary data.</text>
</comment>
<dbReference type="EMBL" id="JANIEX010000391">
    <property type="protein sequence ID" value="KAJ3567736.1"/>
    <property type="molecule type" value="Genomic_DNA"/>
</dbReference>
<keyword evidence="3" id="KW-1185">Reference proteome</keyword>
<proteinExistence type="predicted"/>
<evidence type="ECO:0008006" key="4">
    <source>
        <dbReference type="Google" id="ProtNLM"/>
    </source>
</evidence>
<dbReference type="InterPro" id="IPR016024">
    <property type="entry name" value="ARM-type_fold"/>
</dbReference>
<evidence type="ECO:0000256" key="1">
    <source>
        <dbReference type="SAM" id="MobiDB-lite"/>
    </source>
</evidence>
<sequence length="1288" mass="142793">MASKTPTPPLESEKYFASPLATILESVSDPQSEVITLHDLTEAYATLSCRVRLQSSAISSSERAFPAFIPLQAENHSLSICLIRDIGRCLLNPLLFSQPESASDDSSWIEEGTERALAYATLSHHALVFLSDVFSFISLAGRFSVNQLSDLLRELLLILSAPHLPTPSSMKTWSLASWALISQRLHPDVWLPHKSALKKVLLRLVKGTFEGQSLKTYGFKLLSNFLRILPSEFVDCTLQLYPHILSSTFEDETSIKFQALQALRSIAAIRNDLLDTKWSRKLASETNKFVKSQGTPLYTLLESAMSSSGTNEWDNKGPLWSLLFIACLIRISDTQIFLHPRSLRLVTPILARAATHERAYIRALHPHVWKCLVWCYSHLPNTGGRDPLSGRDLEETREKAFNYVKQELKTGIPTALVALVLSKGSPAITKQDIHQALGLIKETLASNKESQVREGVSLLSRLLSSVGAPSKTSESGQDRSDVRAFSDIVVRDLFVGSFLDLPENQMRALSMHLPGPDERFVRPLTEDQIKENWEELVELWVYAVGCTRVPSIRFKHYEDELMNIWQSLLLIQSHLTSNSQSDTTHLFMSPTTSNAVTSTVTRFLKAEGGSSTQSAEEQAQDLILVHRLWSVMKHCYDTTFLVASAETLLATILPRDVMLADRGVKGAWVTLCHDLLAVIGKPEALLLSVFARGSEEPGVFSVALPRQRQLWLAIADSDLPRTYLQGWEDILSFLVFPIQLWVMDAHEVEVWNRKFTTAIEIANASSGTPHDTLNALFRKLSGDIPNLKNCPSLISLLLPHLHFTPTSLLHLDFLGIANELLMKMYPPTPEDHVIALPILEGLGHVVKSCEGDAIVRMLAVLKDGLGFWIKDEVKTLLDSEHASIVRSIYCASLDVLSTLPPSLQTLQTLSSFLTSSFERMGHPPIGPLAFEQYWRNGGYHDQDSDTFKKLVPEELKTCLKAWSDYCGDSLAEGCTSALDSQSTPRSIEPDSQSPDKLFVLDSEDYGFGKATNSDDEDIYDLIAPSSDLGPPMLSLYAPIAEMPRESTPRPSIRQRQATESPVFPEVEAAVGHKRSSSEGGDIRSIKRRKTDEADVSFLTPTTRHSYLTNLKASSNHHSTPRQPQPGPSRPRRRLFVSPTPPGEDFVPGTSSPAGPISPSPASCPPNQPVPHEDEVVDDSMETDLLSGLVHKDIGSHNSNKSNPSSFKRLQSEPVIDSHLPSRRTPLKRNHTTSERLGALQRAYSLLAESQGTSQVPLDELAHAAQIVHQMGAKIAEQMSKKLPELKQS</sequence>
<name>A0AAD5YTW7_9AGAR</name>
<dbReference type="Proteomes" id="UP001213000">
    <property type="component" value="Unassembled WGS sequence"/>
</dbReference>
<feature type="compositionally biased region" description="Basic and acidic residues" evidence="1">
    <location>
        <begin position="1080"/>
        <end position="1092"/>
    </location>
</feature>
<feature type="compositionally biased region" description="Polar residues" evidence="1">
    <location>
        <begin position="1098"/>
        <end position="1117"/>
    </location>
</feature>
<evidence type="ECO:0000313" key="3">
    <source>
        <dbReference type="Proteomes" id="UP001213000"/>
    </source>
</evidence>
<accession>A0AAD5YTW7</accession>